<keyword evidence="3" id="KW-1185">Reference proteome</keyword>
<feature type="compositionally biased region" description="Acidic residues" evidence="1">
    <location>
        <begin position="286"/>
        <end position="297"/>
    </location>
</feature>
<feature type="region of interest" description="Disordered" evidence="1">
    <location>
        <begin position="1"/>
        <end position="61"/>
    </location>
</feature>
<evidence type="ECO:0000256" key="1">
    <source>
        <dbReference type="SAM" id="MobiDB-lite"/>
    </source>
</evidence>
<sequence length="438" mass="47747">MADGIPPDKSTTPEDMASDGNGTNKSTVTDKLADESTNKSVVPEPTAASNDAQGPSKPSADMRTIMTMIMKLEDDREETDTRHSQEHLAMMTALSSLHQRLDTIESYQQRNNSQMTNAGSTAGPAYTKNLPLNNPVAVLQPVNNDASTSLGHNSTTPRLSNSKVVPVTASNPAPAYIGHKGTAAHGPPPAPEKASLTHSNSFTGDNRATAAMAIDSMLMLTGAKTTLSTVNTSKPLTQKRKLANDDQEEDTDCIISLTRSVTRGRMMAGANRPARRQRTTPKSDGEQVDGEQAMQEDDVAKGFETAKESKIRAWENLELYELPGTWELNESGTLPGVQPLALRKSNLFISFTALKRIALVTDRTLTSNQQRHIQKTRFSPSDIRTSGRESWARLWVIESCSKEWNCAQIMKPLIDKAIELGNASKVAERLRKLHSLLV</sequence>
<feature type="region of interest" description="Disordered" evidence="1">
    <location>
        <begin position="264"/>
        <end position="299"/>
    </location>
</feature>
<reference evidence="2" key="1">
    <citation type="journal article" date="2020" name="Stud. Mycol.">
        <title>101 Dothideomycetes genomes: a test case for predicting lifestyles and emergence of pathogens.</title>
        <authorList>
            <person name="Haridas S."/>
            <person name="Albert R."/>
            <person name="Binder M."/>
            <person name="Bloem J."/>
            <person name="Labutti K."/>
            <person name="Salamov A."/>
            <person name="Andreopoulos B."/>
            <person name="Baker S."/>
            <person name="Barry K."/>
            <person name="Bills G."/>
            <person name="Bluhm B."/>
            <person name="Cannon C."/>
            <person name="Castanera R."/>
            <person name="Culley D."/>
            <person name="Daum C."/>
            <person name="Ezra D."/>
            <person name="Gonzalez J."/>
            <person name="Henrissat B."/>
            <person name="Kuo A."/>
            <person name="Liang C."/>
            <person name="Lipzen A."/>
            <person name="Lutzoni F."/>
            <person name="Magnuson J."/>
            <person name="Mondo S."/>
            <person name="Nolan M."/>
            <person name="Ohm R."/>
            <person name="Pangilinan J."/>
            <person name="Park H.-J."/>
            <person name="Ramirez L."/>
            <person name="Alfaro M."/>
            <person name="Sun H."/>
            <person name="Tritt A."/>
            <person name="Yoshinaga Y."/>
            <person name="Zwiers L.-H."/>
            <person name="Turgeon B."/>
            <person name="Goodwin S."/>
            <person name="Spatafora J."/>
            <person name="Crous P."/>
            <person name="Grigoriev I."/>
        </authorList>
    </citation>
    <scope>NUCLEOTIDE SEQUENCE</scope>
    <source>
        <strain evidence="2">CBS 121167</strain>
    </source>
</reference>
<dbReference type="GeneID" id="54299856"/>
<dbReference type="Proteomes" id="UP000799438">
    <property type="component" value="Unassembled WGS sequence"/>
</dbReference>
<proteinExistence type="predicted"/>
<dbReference type="EMBL" id="ML995494">
    <property type="protein sequence ID" value="KAF2139155.1"/>
    <property type="molecule type" value="Genomic_DNA"/>
</dbReference>
<feature type="region of interest" description="Disordered" evidence="1">
    <location>
        <begin position="178"/>
        <end position="197"/>
    </location>
</feature>
<protein>
    <submittedName>
        <fullName evidence="2">Uncharacterized protein</fullName>
    </submittedName>
</protein>
<gene>
    <name evidence="2" type="ORF">K452DRAFT_300704</name>
</gene>
<organism evidence="2 3">
    <name type="scientific">Aplosporella prunicola CBS 121167</name>
    <dbReference type="NCBI Taxonomy" id="1176127"/>
    <lineage>
        <taxon>Eukaryota</taxon>
        <taxon>Fungi</taxon>
        <taxon>Dikarya</taxon>
        <taxon>Ascomycota</taxon>
        <taxon>Pezizomycotina</taxon>
        <taxon>Dothideomycetes</taxon>
        <taxon>Dothideomycetes incertae sedis</taxon>
        <taxon>Botryosphaeriales</taxon>
        <taxon>Aplosporellaceae</taxon>
        <taxon>Aplosporella</taxon>
    </lineage>
</organism>
<evidence type="ECO:0000313" key="3">
    <source>
        <dbReference type="Proteomes" id="UP000799438"/>
    </source>
</evidence>
<dbReference type="RefSeq" id="XP_033394868.1">
    <property type="nucleotide sequence ID" value="XM_033542359.1"/>
</dbReference>
<feature type="compositionally biased region" description="Polar residues" evidence="1">
    <location>
        <begin position="20"/>
        <end position="29"/>
    </location>
</feature>
<accession>A0A6A6B7E0</accession>
<evidence type="ECO:0000313" key="2">
    <source>
        <dbReference type="EMBL" id="KAF2139155.1"/>
    </source>
</evidence>
<dbReference type="AlphaFoldDB" id="A0A6A6B7E0"/>
<name>A0A6A6B7E0_9PEZI</name>